<evidence type="ECO:0000313" key="1">
    <source>
        <dbReference type="EMBL" id="MDA3614226.1"/>
    </source>
</evidence>
<accession>A0ABT4UHB4</accession>
<dbReference type="Gene3D" id="3.30.530.20">
    <property type="match status" value="1"/>
</dbReference>
<dbReference type="Proteomes" id="UP001210231">
    <property type="component" value="Unassembled WGS sequence"/>
</dbReference>
<reference evidence="1 2" key="1">
    <citation type="submission" date="2022-12" db="EMBL/GenBank/DDBJ databases">
        <title>Chitinophagaceae gen. sp. nov., a new member of the family Chitinophagaceae, isolated from soil in a chemical factory.</title>
        <authorList>
            <person name="Ke Z."/>
        </authorList>
    </citation>
    <scope>NUCLEOTIDE SEQUENCE [LARGE SCALE GENOMIC DNA]</scope>
    <source>
        <strain evidence="1 2">LY-5</strain>
    </source>
</reference>
<dbReference type="EMBL" id="JAQGEF010000005">
    <property type="protein sequence ID" value="MDA3614226.1"/>
    <property type="molecule type" value="Genomic_DNA"/>
</dbReference>
<keyword evidence="2" id="KW-1185">Reference proteome</keyword>
<name>A0ABT4UHB4_9BACT</name>
<dbReference type="RefSeq" id="WP_407030554.1">
    <property type="nucleotide sequence ID" value="NZ_JAQGEF010000005.1"/>
</dbReference>
<evidence type="ECO:0000313" key="2">
    <source>
        <dbReference type="Proteomes" id="UP001210231"/>
    </source>
</evidence>
<organism evidence="1 2">
    <name type="scientific">Polluticaenibacter yanchengensis</name>
    <dbReference type="NCBI Taxonomy" id="3014562"/>
    <lineage>
        <taxon>Bacteria</taxon>
        <taxon>Pseudomonadati</taxon>
        <taxon>Bacteroidota</taxon>
        <taxon>Chitinophagia</taxon>
        <taxon>Chitinophagales</taxon>
        <taxon>Chitinophagaceae</taxon>
        <taxon>Polluticaenibacter</taxon>
    </lineage>
</organism>
<comment type="caution">
    <text evidence="1">The sequence shown here is derived from an EMBL/GenBank/DDBJ whole genome shotgun (WGS) entry which is preliminary data.</text>
</comment>
<proteinExistence type="predicted"/>
<dbReference type="CDD" id="cd07820">
    <property type="entry name" value="SRPBCC_3"/>
    <property type="match status" value="1"/>
</dbReference>
<gene>
    <name evidence="1" type="ORF">O3P16_05365</name>
</gene>
<dbReference type="SUPFAM" id="SSF55961">
    <property type="entry name" value="Bet v1-like"/>
    <property type="match status" value="1"/>
</dbReference>
<dbReference type="InterPro" id="IPR023393">
    <property type="entry name" value="START-like_dom_sf"/>
</dbReference>
<protein>
    <submittedName>
        <fullName evidence="1">SRPBCC family protein</fullName>
    </submittedName>
</protein>
<sequence>MPIIETECVIYAPIEICFDLSTSIDVHQISTEGTNEKAIAGRTSGLITLGETVTWRARHFGIYQTLTSKITEYRRPYHFTDEMISGAFKSIKHDHYFEYEHGFTRMKDQFEFRSPLGILGEMFNNLVLTEYMKRFIVQRNKVIKTLAESNEYRKYLSK</sequence>